<gene>
    <name evidence="5" type="ORF">O0955_11980</name>
</gene>
<keyword evidence="2" id="KW-0238">DNA-binding</keyword>
<evidence type="ECO:0000313" key="6">
    <source>
        <dbReference type="Proteomes" id="UP001144347"/>
    </source>
</evidence>
<dbReference type="Gene3D" id="1.10.10.60">
    <property type="entry name" value="Homeodomain-like"/>
    <property type="match status" value="2"/>
</dbReference>
<keyword evidence="6" id="KW-1185">Reference proteome</keyword>
<reference evidence="5" key="1">
    <citation type="submission" date="2022-12" db="EMBL/GenBank/DDBJ databases">
        <title>Genome sequence of HCMS5-2.</title>
        <authorList>
            <person name="Woo H."/>
        </authorList>
    </citation>
    <scope>NUCLEOTIDE SEQUENCE</scope>
    <source>
        <strain evidence="5">HCMS5-2</strain>
    </source>
</reference>
<dbReference type="EMBL" id="JAPWGM010000003">
    <property type="protein sequence ID" value="MCZ4244721.1"/>
    <property type="molecule type" value="Genomic_DNA"/>
</dbReference>
<dbReference type="PANTHER" id="PTHR47893:SF1">
    <property type="entry name" value="REGULATORY PROTEIN PCHR"/>
    <property type="match status" value="1"/>
</dbReference>
<dbReference type="PANTHER" id="PTHR47893">
    <property type="entry name" value="REGULATORY PROTEIN PCHR"/>
    <property type="match status" value="1"/>
</dbReference>
<dbReference type="SMART" id="SM00342">
    <property type="entry name" value="HTH_ARAC"/>
    <property type="match status" value="1"/>
</dbReference>
<evidence type="ECO:0000259" key="4">
    <source>
        <dbReference type="PROSITE" id="PS01124"/>
    </source>
</evidence>
<organism evidence="5 6">
    <name type="scientific">Pedobacter punctiformis</name>
    <dbReference type="NCBI Taxonomy" id="3004097"/>
    <lineage>
        <taxon>Bacteria</taxon>
        <taxon>Pseudomonadati</taxon>
        <taxon>Bacteroidota</taxon>
        <taxon>Sphingobacteriia</taxon>
        <taxon>Sphingobacteriales</taxon>
        <taxon>Sphingobacteriaceae</taxon>
        <taxon>Pedobacter</taxon>
    </lineage>
</organism>
<accession>A0ABT4LA44</accession>
<dbReference type="Pfam" id="PF12833">
    <property type="entry name" value="HTH_18"/>
    <property type="match status" value="1"/>
</dbReference>
<feature type="domain" description="HTH araC/xylS-type" evidence="4">
    <location>
        <begin position="197"/>
        <end position="295"/>
    </location>
</feature>
<dbReference type="InterPro" id="IPR018060">
    <property type="entry name" value="HTH_AraC"/>
</dbReference>
<keyword evidence="1" id="KW-0805">Transcription regulation</keyword>
<proteinExistence type="predicted"/>
<dbReference type="InterPro" id="IPR018062">
    <property type="entry name" value="HTH_AraC-typ_CS"/>
</dbReference>
<evidence type="ECO:0000313" key="5">
    <source>
        <dbReference type="EMBL" id="MCZ4244721.1"/>
    </source>
</evidence>
<dbReference type="Proteomes" id="UP001144347">
    <property type="component" value="Unassembled WGS sequence"/>
</dbReference>
<evidence type="ECO:0000256" key="2">
    <source>
        <dbReference type="ARBA" id="ARBA00023125"/>
    </source>
</evidence>
<evidence type="ECO:0000256" key="3">
    <source>
        <dbReference type="ARBA" id="ARBA00023163"/>
    </source>
</evidence>
<protein>
    <submittedName>
        <fullName evidence="5">AraC family transcriptional regulator</fullName>
    </submittedName>
</protein>
<comment type="caution">
    <text evidence="5">The sequence shown here is derived from an EMBL/GenBank/DDBJ whole genome shotgun (WGS) entry which is preliminary data.</text>
</comment>
<keyword evidence="3" id="KW-0804">Transcription</keyword>
<dbReference type="SUPFAM" id="SSF46689">
    <property type="entry name" value="Homeodomain-like"/>
    <property type="match status" value="2"/>
</dbReference>
<sequence length="298" mass="35216">MELKLPYINPVKFANTLVNDYDFNIHQGWNSHHLELPEQVGVGSLQLFMRDDIHFFRGKWKFKEDSTFLSHDPVGQKGLIDFRLSKDGQIHSASIEGDKKFEWEITEVDGFRFFIPGKYLKLEKNQLSDRFEKYCFNRNIINLQKQLFEIQAGQISNALLLEIKMLEFIYFWMDFLQTNNLEKHFESISDRHFSCIENAKQLLDENPYQSPSIKYISRKVGLNECDLKREFKKAFGLPIRQYIIKQRMDFAQKLLKETDLPVGEISTMLGYANRGHFAGLYQRYFGVSPLNDRLNYTH</sequence>
<dbReference type="PROSITE" id="PS01124">
    <property type="entry name" value="HTH_ARAC_FAMILY_2"/>
    <property type="match status" value="1"/>
</dbReference>
<evidence type="ECO:0000256" key="1">
    <source>
        <dbReference type="ARBA" id="ARBA00023015"/>
    </source>
</evidence>
<dbReference type="RefSeq" id="WP_269427774.1">
    <property type="nucleotide sequence ID" value="NZ_JAPWGM010000003.1"/>
</dbReference>
<dbReference type="InterPro" id="IPR053142">
    <property type="entry name" value="PchR_regulatory_protein"/>
</dbReference>
<dbReference type="PROSITE" id="PS00041">
    <property type="entry name" value="HTH_ARAC_FAMILY_1"/>
    <property type="match status" value="1"/>
</dbReference>
<dbReference type="InterPro" id="IPR009057">
    <property type="entry name" value="Homeodomain-like_sf"/>
</dbReference>
<name>A0ABT4LA44_9SPHI</name>